<evidence type="ECO:0000313" key="24">
    <source>
        <dbReference type="Proteomes" id="UP000601435"/>
    </source>
</evidence>
<comment type="caution">
    <text evidence="23">The sequence shown here is derived from an EMBL/GenBank/DDBJ whole genome shotgun (WGS) entry which is preliminary data.</text>
</comment>
<dbReference type="PROSITE" id="PS50045">
    <property type="entry name" value="SIGMA54_INTERACT_4"/>
    <property type="match status" value="1"/>
</dbReference>
<keyword evidence="5" id="KW-1003">Cell membrane</keyword>
<dbReference type="Gene3D" id="3.30.1490.130">
    <property type="entry name" value="D-aminoacylase. Domain 3"/>
    <property type="match status" value="1"/>
</dbReference>
<dbReference type="InterPro" id="IPR003593">
    <property type="entry name" value="AAA+_ATPase"/>
</dbReference>
<dbReference type="SMART" id="SM00899">
    <property type="entry name" value="FeoA"/>
    <property type="match status" value="1"/>
</dbReference>
<evidence type="ECO:0000259" key="22">
    <source>
        <dbReference type="PROSITE" id="PS51711"/>
    </source>
</evidence>
<dbReference type="InterPro" id="IPR058031">
    <property type="entry name" value="AAA_lid_NorR"/>
</dbReference>
<keyword evidence="14" id="KW-0520">NAD</keyword>
<dbReference type="InterPro" id="IPR000043">
    <property type="entry name" value="Adenosylhomocysteinase-like"/>
</dbReference>
<dbReference type="Pfam" id="PF04023">
    <property type="entry name" value="FeoA"/>
    <property type="match status" value="1"/>
</dbReference>
<keyword evidence="17 19" id="KW-0472">Membrane</keyword>
<gene>
    <name evidence="23" type="primary">feoB</name>
    <name evidence="23" type="ORF">SNEC2469_LOCUS25058</name>
</gene>
<evidence type="ECO:0000256" key="3">
    <source>
        <dbReference type="ARBA" id="ARBA00007122"/>
    </source>
</evidence>
<dbReference type="GO" id="GO:0016811">
    <property type="term" value="F:hydrolase activity, acting on carbon-nitrogen (but not peptide) bonds, in linear amides"/>
    <property type="evidence" value="ECO:0007669"/>
    <property type="project" value="InterPro"/>
</dbReference>
<keyword evidence="16" id="KW-0342">GTP-binding</keyword>
<dbReference type="InterPro" id="IPR036291">
    <property type="entry name" value="NAD(P)-bd_dom_sf"/>
</dbReference>
<keyword evidence="11 19" id="KW-1133">Transmembrane helix</keyword>
<feature type="transmembrane region" description="Helical" evidence="19">
    <location>
        <begin position="2068"/>
        <end position="2090"/>
    </location>
</feature>
<dbReference type="SUPFAM" id="SSF51338">
    <property type="entry name" value="Composite domain of metallo-dependent hydrolases"/>
    <property type="match status" value="1"/>
</dbReference>
<dbReference type="InterPro" id="IPR011642">
    <property type="entry name" value="Gate_dom"/>
</dbReference>
<dbReference type="InterPro" id="IPR027417">
    <property type="entry name" value="P-loop_NTPase"/>
</dbReference>
<dbReference type="PROSITE" id="PS51711">
    <property type="entry name" value="G_FEOB"/>
    <property type="match status" value="1"/>
</dbReference>
<evidence type="ECO:0000256" key="18">
    <source>
        <dbReference type="ARBA" id="ARBA00023163"/>
    </source>
</evidence>
<dbReference type="NCBIfam" id="NF004005">
    <property type="entry name" value="PRK05476.2-3"/>
    <property type="match status" value="1"/>
</dbReference>
<dbReference type="GO" id="GO:0016772">
    <property type="term" value="F:transferase activity, transferring phosphorus-containing groups"/>
    <property type="evidence" value="ECO:0007669"/>
    <property type="project" value="InterPro"/>
</dbReference>
<dbReference type="InterPro" id="IPR050860">
    <property type="entry name" value="FeoB_GTPase"/>
</dbReference>
<dbReference type="PRINTS" id="PR00344">
    <property type="entry name" value="BCTRLSENSOR"/>
</dbReference>
<evidence type="ECO:0000256" key="8">
    <source>
        <dbReference type="ARBA" id="ARBA00022692"/>
    </source>
</evidence>
<proteinExistence type="inferred from homology"/>
<evidence type="ECO:0000256" key="5">
    <source>
        <dbReference type="ARBA" id="ARBA00022475"/>
    </source>
</evidence>
<keyword evidence="10" id="KW-0067">ATP-binding</keyword>
<dbReference type="Pfam" id="PF25601">
    <property type="entry name" value="AAA_lid_14"/>
    <property type="match status" value="1"/>
</dbReference>
<comment type="cofactor">
    <cofactor evidence="1">
        <name>NAD(+)</name>
        <dbReference type="ChEBI" id="CHEBI:57540"/>
    </cofactor>
</comment>
<feature type="domain" description="Histidine kinase" evidence="21">
    <location>
        <begin position="563"/>
        <end position="765"/>
    </location>
</feature>
<evidence type="ECO:0000256" key="19">
    <source>
        <dbReference type="SAM" id="Phobius"/>
    </source>
</evidence>
<dbReference type="PANTHER" id="PTHR43185">
    <property type="entry name" value="FERROUS IRON TRANSPORT PROTEIN B"/>
    <property type="match status" value="1"/>
</dbReference>
<dbReference type="GO" id="GO:0006355">
    <property type="term" value="P:regulation of DNA-templated transcription"/>
    <property type="evidence" value="ECO:0007669"/>
    <property type="project" value="InterPro"/>
</dbReference>
<evidence type="ECO:0000256" key="12">
    <source>
        <dbReference type="ARBA" id="ARBA00023004"/>
    </source>
</evidence>
<reference evidence="23" key="1">
    <citation type="submission" date="2021-02" db="EMBL/GenBank/DDBJ databases">
        <authorList>
            <person name="Dougan E. K."/>
            <person name="Rhodes N."/>
            <person name="Thang M."/>
            <person name="Chan C."/>
        </authorList>
    </citation>
    <scope>NUCLEOTIDE SEQUENCE</scope>
</reference>
<dbReference type="NCBIfam" id="NF006560">
    <property type="entry name" value="PRK09061.1"/>
    <property type="match status" value="1"/>
</dbReference>
<feature type="transmembrane region" description="Helical" evidence="19">
    <location>
        <begin position="1924"/>
        <end position="1947"/>
    </location>
</feature>
<dbReference type="OrthoDB" id="10267765at2759"/>
<dbReference type="InterPro" id="IPR011640">
    <property type="entry name" value="Fe2_transport_prot_B_C"/>
</dbReference>
<dbReference type="SMART" id="SM00382">
    <property type="entry name" value="AAA"/>
    <property type="match status" value="1"/>
</dbReference>
<dbReference type="InterPro" id="IPR008988">
    <property type="entry name" value="Transcriptional_repressor_C"/>
</dbReference>
<dbReference type="SUPFAM" id="SSF51556">
    <property type="entry name" value="Metallo-dependent hydrolases"/>
    <property type="match status" value="1"/>
</dbReference>
<evidence type="ECO:0000256" key="11">
    <source>
        <dbReference type="ARBA" id="ARBA00022989"/>
    </source>
</evidence>
<dbReference type="FunFam" id="3.40.50.300:FF:000006">
    <property type="entry name" value="DNA-binding transcriptional regulator NtrC"/>
    <property type="match status" value="1"/>
</dbReference>
<evidence type="ECO:0000259" key="21">
    <source>
        <dbReference type="PROSITE" id="PS50109"/>
    </source>
</evidence>
<dbReference type="InterPro" id="IPR011059">
    <property type="entry name" value="Metal-dep_hydrolase_composite"/>
</dbReference>
<feature type="domain" description="FeoB-type G" evidence="22">
    <location>
        <begin position="1748"/>
        <end position="1879"/>
    </location>
</feature>
<keyword evidence="8 19" id="KW-0812">Transmembrane</keyword>
<keyword evidence="6" id="KW-0410">Iron transport</keyword>
<evidence type="ECO:0000256" key="6">
    <source>
        <dbReference type="ARBA" id="ARBA00022496"/>
    </source>
</evidence>
<comment type="subcellular location">
    <subcellularLocation>
        <location evidence="2">Cell membrane</location>
        <topology evidence="2">Multi-pass membrane protein</topology>
    </subcellularLocation>
</comment>
<evidence type="ECO:0000256" key="4">
    <source>
        <dbReference type="ARBA" id="ARBA00022448"/>
    </source>
</evidence>
<feature type="transmembrane region" description="Helical" evidence="19">
    <location>
        <begin position="1991"/>
        <end position="2009"/>
    </location>
</feature>
<evidence type="ECO:0000313" key="23">
    <source>
        <dbReference type="EMBL" id="CAE7835057.1"/>
    </source>
</evidence>
<dbReference type="Proteomes" id="UP000601435">
    <property type="component" value="Unassembled WGS sequence"/>
</dbReference>
<dbReference type="Gene3D" id="3.40.50.1480">
    <property type="entry name" value="Adenosylhomocysteinase-like"/>
    <property type="match status" value="1"/>
</dbReference>
<evidence type="ECO:0000256" key="1">
    <source>
        <dbReference type="ARBA" id="ARBA00001911"/>
    </source>
</evidence>
<dbReference type="GO" id="GO:0005525">
    <property type="term" value="F:GTP binding"/>
    <property type="evidence" value="ECO:0007669"/>
    <property type="project" value="UniProtKB-KW"/>
</dbReference>
<dbReference type="InterPro" id="IPR003373">
    <property type="entry name" value="Fe2_transport_prot-B"/>
</dbReference>
<evidence type="ECO:0000256" key="10">
    <source>
        <dbReference type="ARBA" id="ARBA00022840"/>
    </source>
</evidence>
<dbReference type="InterPro" id="IPR015878">
    <property type="entry name" value="Ado_hCys_hydrolase_NAD-bd"/>
</dbReference>
<dbReference type="InterPro" id="IPR002078">
    <property type="entry name" value="Sigma_54_int"/>
</dbReference>
<dbReference type="InterPro" id="IPR032466">
    <property type="entry name" value="Metal_Hydrolase"/>
</dbReference>
<dbReference type="InterPro" id="IPR004358">
    <property type="entry name" value="Sig_transdc_His_kin-like_C"/>
</dbReference>
<evidence type="ECO:0000256" key="16">
    <source>
        <dbReference type="ARBA" id="ARBA00023134"/>
    </source>
</evidence>
<dbReference type="GO" id="GO:0005524">
    <property type="term" value="F:ATP binding"/>
    <property type="evidence" value="ECO:0007669"/>
    <property type="project" value="UniProtKB-KW"/>
</dbReference>
<dbReference type="GO" id="GO:0006730">
    <property type="term" value="P:one-carbon metabolic process"/>
    <property type="evidence" value="ECO:0007669"/>
    <property type="project" value="UniProtKB-KW"/>
</dbReference>
<keyword evidence="4" id="KW-0813">Transport</keyword>
<dbReference type="CDD" id="cd00009">
    <property type="entry name" value="AAA"/>
    <property type="match status" value="1"/>
</dbReference>
<keyword evidence="18" id="KW-0804">Transcription</keyword>
<feature type="transmembrane region" description="Helical" evidence="19">
    <location>
        <begin position="2036"/>
        <end position="2056"/>
    </location>
</feature>
<keyword evidence="24" id="KW-1185">Reference proteome</keyword>
<keyword evidence="9" id="KW-0547">Nucleotide-binding</keyword>
<dbReference type="SUPFAM" id="SSF52540">
    <property type="entry name" value="P-loop containing nucleoside triphosphate hydrolases"/>
    <property type="match status" value="2"/>
</dbReference>
<dbReference type="SUPFAM" id="SSF52283">
    <property type="entry name" value="Formate/glycerate dehydrogenase catalytic domain-like"/>
    <property type="match status" value="1"/>
</dbReference>
<dbReference type="SUPFAM" id="SSF51735">
    <property type="entry name" value="NAD(P)-binding Rossmann-fold domains"/>
    <property type="match status" value="1"/>
</dbReference>
<dbReference type="Gene3D" id="2.30.40.10">
    <property type="entry name" value="Urease, subunit C, domain 1"/>
    <property type="match status" value="1"/>
</dbReference>
<keyword evidence="15" id="KW-0406">Ion transport</keyword>
<evidence type="ECO:0000256" key="17">
    <source>
        <dbReference type="ARBA" id="ARBA00023136"/>
    </source>
</evidence>
<evidence type="ECO:0000256" key="13">
    <source>
        <dbReference type="ARBA" id="ARBA00023015"/>
    </source>
</evidence>
<evidence type="ECO:0000256" key="9">
    <source>
        <dbReference type="ARBA" id="ARBA00022741"/>
    </source>
</evidence>
<dbReference type="SUPFAM" id="SSF55874">
    <property type="entry name" value="ATPase domain of HSP90 chaperone/DNA topoisomerase II/histidine kinase"/>
    <property type="match status" value="1"/>
</dbReference>
<sequence>MKIGATDFIAKPWQNEKLVATLSASVKLHRSRREASALKKTNTALMEVASNTRQPMLGESTAMQEVQHLIERTAPTQANVLILGENGTGKELAARALHNQSARREHVFVTVDLGAISETLFESELFGHVKGSFTDAKSDRIGRLQAARGGTLFLDEIGNLPLHLQAKLLSVLEQKQVVPVGASKPVDIDIRIIAATNVPREQLTDEQRFRQDLLFRLNTVEIIMPPLRERREDISAIAVYYADLYTRKYGRQSKRFSSAALAALTEYDWPGNVRALRHALERAVILSEADEFVPEDFSLPQIERTRVKSDRLENLSSDASVLNNDLNLEALERKAVQAALTRNRYNISHAAKDLGLTRFLLVTPDYPVVMLLVLVSAVALSLELYKFIAKTNREIARFLDAARYADFGQRFEFVGLGAGFTELGDTFTFILDRFREDRSQNETEVRQLKAMLEHVPVPLLSVGRDNQLTLWNNAARRLFGRFNLTQVEDLNRFGKDIPERILLAEPGSRMLLTLNFDGHDQTFSIGTSEIAMPTQTLQLLSLQNIQSELDVTQLQAWQDLVRVLTHEIMNSITPVSSLARTAVDLVDDVSHKVANDELIAELTDVKDAVNTVARRADGLMNFVSSYRRLTRLPEPNKSRFPVDDLLTDVRRIVLAQGSDQDVEILISVTPQSLELYADRQMIEQVLINLAQNALYAVEHVDQPKVELRGTLSQSGQVTIEVLDNGQGIAADVAVKIFVPFFTTRKNGSGVGLALSRQIMIANEGSPGSTQDDTAAALAEMESVRVFARSDETFEDHLTHCEYVLQSEPHLIADNGADLHHLIYSRDEYRHLSESLIGATEETTTGTTRLRESIRCKDFPTLSINDTLTKRIVENRFGVGSSVVDGLMRATNVMLHGKNVLVIGYGYCGAGLAQRLRGMGAHVTVVEQEPLSLLEAHLEGFCTSTLEDSVAAAQMIITVTGYDNILQREHFDAMRSGVIIANAGHFASEIDIPALEDMAASTREVRGDVTEYVLPDDRKIFLVSHGNLVNLSAGDGNPIEIMDLGLALQSMSLHFLARDGKSLSNGVQPVPRDIERLVAERTLLTTAMLTASAQDIAILNGRVMDPETGLDAIRHILVREGRIHSISEDPPSAALSIDAAGLVVAPGFIDLHAHGQDLPSNRFQAGDGVTTALELEIGAWPVERYYEQRKDKALLNYGATVSHVAARHAAVEGEKDIGGSWSGFLQESFATESARRELSPKEVDNTLALMRGGMHQGALGFGFGITYTPGAGHEEIFQAFNTAATLEAPVFVHVRAASRMGGDRLAPVQEVIANAVATRASLHIVHLNSSTDKSAMTALEMIRGARRAGLDITTEAYPYTAGSTLIESALFDDWQADYSLLQWAKTGERLTRESFDAYRKTGGAVIIHGRSEEANAWLIRQPDVIIASDGISFANGASHPRGAGTYAKTLGHYVRESEALDLMLALEKMTLLPARRLEAIAPEMKRKGRVQVGADADLTVFDPNLIIDKATYTDSMQLSDGIKHVLVNGVFVLRDAELVEGVFPGQPVYGLLQRPGELSRSLPEDRQLRIFGEKTCNAFCIWPVTKVGVAHNLPHIIRIKREIQRICGIIIRFGTQPDFLAVRFLRQLDQLQHDGFAHTFLTMVSTDVNFINIEPAFFTIRFDFKATRCHANKYMSRPNHLVAGYKERILMFKISTQIRITGFTEKSNYSAQLQRLGMVPGTLVTILRSAPLGDPIELRLRGYSLAISVTVERKSGTYATASGDLELIDLPGTYSLDPIAGGLDEKIARDYLASGDADMAINITDGSSLSRSLYLTSELHDLNIPTVVVINMLDVARSQGTQIDFDVLAQALGCPVVPLIATRREGLDELNNAIGHAAPVADFASGDDVNRYAEIDKLIESCTHFDKATQSGWTQAIDQVVLNRFAAFPVFLGVMYLMFLISINIGSAFIDFFDLVGSVLFVEGPRQLFEWLGLPAWGIVFLADGVGGGVQLVGTFIPVIGALFLVLAFLEDSGYMARVAFIVDRLLRSLGLPGKSFVPLIVGFGCNVPAVMATRSLDSQPDRILTTLMAPYMSCGARLTVYALFAAAFFPSNGQNIVFALYLIGIVVAILSAMVVRKHLLPERRSEFILELPAYHLPVLRNILLQTWQRLKGFVVRAGKAIVLVVIALNVLSSIGTDGSVGNEDSESSVLSAIGKTITPVFKPMGIEADNWPATVGIFTGIFAKEVVVGTLDALYAPTSQHEDNSLTDMLSQAVASVPANLSEIAGQLTDPLGLDLGNLEDTALQAEAQEVQINTISAMQSLFNGQLGAFAYLLFILLYMPCVATIGVIYKELGSFWATFSVAWSFVVAYGAAVIVYQIGTFSDDPTSATLWLAGVSLAATAFFASLIAWGKRRPDANLIPLKILED</sequence>
<dbReference type="InterPro" id="IPR023100">
    <property type="entry name" value="D-aminoacylase_insert_dom_sf"/>
</dbReference>
<feature type="transmembrane region" description="Helical" evidence="19">
    <location>
        <begin position="2337"/>
        <end position="2359"/>
    </location>
</feature>
<dbReference type="Gene3D" id="3.40.50.720">
    <property type="entry name" value="NAD(P)-binding Rossmann-like Domain"/>
    <property type="match status" value="1"/>
</dbReference>
<accession>A0A812ZPW3</accession>
<dbReference type="InterPro" id="IPR042172">
    <property type="entry name" value="Adenosylhomocyst_ase-like_sf"/>
</dbReference>
<dbReference type="Pfam" id="PF07664">
    <property type="entry name" value="FeoB_C"/>
    <property type="match status" value="1"/>
</dbReference>
<protein>
    <submittedName>
        <fullName evidence="23">FeoB protein</fullName>
    </submittedName>
</protein>
<dbReference type="Pfam" id="PF00158">
    <property type="entry name" value="Sigma54_activat"/>
    <property type="match status" value="1"/>
</dbReference>
<comment type="similarity">
    <text evidence="3">Belongs to the adenosylhomocysteinase family.</text>
</comment>
<dbReference type="EMBL" id="CAJNJA010049029">
    <property type="protein sequence ID" value="CAE7835057.1"/>
    <property type="molecule type" value="Genomic_DNA"/>
</dbReference>
<dbReference type="Pfam" id="PF02954">
    <property type="entry name" value="HTH_8"/>
    <property type="match status" value="1"/>
</dbReference>
<dbReference type="Gene3D" id="3.30.565.10">
    <property type="entry name" value="Histidine kinase-like ATPase, C-terminal domain"/>
    <property type="match status" value="1"/>
</dbReference>
<feature type="transmembrane region" description="Helical" evidence="19">
    <location>
        <begin position="2309"/>
        <end position="2330"/>
    </location>
</feature>
<dbReference type="InterPro" id="IPR036890">
    <property type="entry name" value="HATPase_C_sf"/>
</dbReference>
<dbReference type="Gene3D" id="3.20.20.140">
    <property type="entry name" value="Metal-dependent hydrolases"/>
    <property type="match status" value="1"/>
</dbReference>
<dbReference type="NCBIfam" id="TIGR00437">
    <property type="entry name" value="feoB"/>
    <property type="match status" value="1"/>
</dbReference>
<dbReference type="SMART" id="SM00387">
    <property type="entry name" value="HATPase_c"/>
    <property type="match status" value="1"/>
</dbReference>
<feature type="domain" description="Sigma-54 factor interaction" evidence="20">
    <location>
        <begin position="56"/>
        <end position="285"/>
    </location>
</feature>
<feature type="transmembrane region" description="Helical" evidence="19">
    <location>
        <begin position="1967"/>
        <end position="1984"/>
    </location>
</feature>
<keyword evidence="13" id="KW-0805">Transcription regulation</keyword>
<evidence type="ECO:0000259" key="20">
    <source>
        <dbReference type="PROSITE" id="PS50045"/>
    </source>
</evidence>
<dbReference type="InterPro" id="IPR002197">
    <property type="entry name" value="HTH_Fis"/>
</dbReference>
<dbReference type="PANTHER" id="PTHR43185:SF1">
    <property type="entry name" value="FE(2+) TRANSPORTER FEOB"/>
    <property type="match status" value="1"/>
</dbReference>
<dbReference type="Gene3D" id="2.30.30.90">
    <property type="match status" value="1"/>
</dbReference>
<dbReference type="GO" id="GO:0046914">
    <property type="term" value="F:transition metal ion binding"/>
    <property type="evidence" value="ECO:0007669"/>
    <property type="project" value="InterPro"/>
</dbReference>
<dbReference type="InterPro" id="IPR003594">
    <property type="entry name" value="HATPase_dom"/>
</dbReference>
<keyword evidence="7" id="KW-0554">One-carbon metabolism</keyword>
<dbReference type="Pfam" id="PF07670">
    <property type="entry name" value="Gate"/>
    <property type="match status" value="2"/>
</dbReference>
<organism evidence="23 24">
    <name type="scientific">Symbiodinium necroappetens</name>
    <dbReference type="NCBI Taxonomy" id="1628268"/>
    <lineage>
        <taxon>Eukaryota</taxon>
        <taxon>Sar</taxon>
        <taxon>Alveolata</taxon>
        <taxon>Dinophyceae</taxon>
        <taxon>Suessiales</taxon>
        <taxon>Symbiodiniaceae</taxon>
        <taxon>Symbiodinium</taxon>
    </lineage>
</organism>
<dbReference type="InterPro" id="IPR038157">
    <property type="entry name" value="FeoA_core_dom"/>
</dbReference>
<dbReference type="GO" id="GO:0015093">
    <property type="term" value="F:ferrous iron transmembrane transporter activity"/>
    <property type="evidence" value="ECO:0007669"/>
    <property type="project" value="InterPro"/>
</dbReference>
<dbReference type="InterPro" id="IPR009057">
    <property type="entry name" value="Homeodomain-like_sf"/>
</dbReference>
<dbReference type="Gene3D" id="1.10.8.60">
    <property type="match status" value="1"/>
</dbReference>
<dbReference type="PROSITE" id="PS50109">
    <property type="entry name" value="HIS_KIN"/>
    <property type="match status" value="1"/>
</dbReference>
<evidence type="ECO:0000256" key="2">
    <source>
        <dbReference type="ARBA" id="ARBA00004651"/>
    </source>
</evidence>
<dbReference type="GO" id="GO:0005886">
    <property type="term" value="C:plasma membrane"/>
    <property type="evidence" value="ECO:0007669"/>
    <property type="project" value="UniProtKB-SubCell"/>
</dbReference>
<dbReference type="Gene3D" id="3.40.50.300">
    <property type="entry name" value="P-loop containing nucleotide triphosphate hydrolases"/>
    <property type="match status" value="2"/>
</dbReference>
<feature type="transmembrane region" description="Helical" evidence="19">
    <location>
        <begin position="2371"/>
        <end position="2390"/>
    </location>
</feature>
<evidence type="ECO:0000256" key="15">
    <source>
        <dbReference type="ARBA" id="ARBA00023065"/>
    </source>
</evidence>
<dbReference type="InterPro" id="IPR013108">
    <property type="entry name" value="Amidohydro_3"/>
</dbReference>
<dbReference type="SMART" id="SM00997">
    <property type="entry name" value="AdoHcyase_NAD"/>
    <property type="match status" value="1"/>
</dbReference>
<feature type="transmembrane region" description="Helical" evidence="19">
    <location>
        <begin position="2096"/>
        <end position="2115"/>
    </location>
</feature>
<dbReference type="InterPro" id="IPR005467">
    <property type="entry name" value="His_kinase_dom"/>
</dbReference>
<dbReference type="InterPro" id="IPR030389">
    <property type="entry name" value="G_FEOB_dom"/>
</dbReference>
<dbReference type="SUPFAM" id="SSF46689">
    <property type="entry name" value="Homeodomain-like"/>
    <property type="match status" value="1"/>
</dbReference>
<dbReference type="Pfam" id="PF02421">
    <property type="entry name" value="FeoB_N"/>
    <property type="match status" value="1"/>
</dbReference>
<evidence type="ECO:0000256" key="14">
    <source>
        <dbReference type="ARBA" id="ARBA00023027"/>
    </source>
</evidence>
<dbReference type="InterPro" id="IPR007167">
    <property type="entry name" value="Fe-transptr_FeoA-like"/>
</dbReference>
<dbReference type="SUPFAM" id="SSF50037">
    <property type="entry name" value="C-terminal domain of transcriptional repressors"/>
    <property type="match status" value="1"/>
</dbReference>
<dbReference type="Gene3D" id="1.10.10.60">
    <property type="entry name" value="Homeodomain-like"/>
    <property type="match status" value="1"/>
</dbReference>
<name>A0A812ZPW3_9DINO</name>
<dbReference type="GO" id="GO:0043565">
    <property type="term" value="F:sequence-specific DNA binding"/>
    <property type="evidence" value="ECO:0007669"/>
    <property type="project" value="InterPro"/>
</dbReference>
<keyword evidence="12" id="KW-0408">Iron</keyword>
<dbReference type="SMART" id="SM00996">
    <property type="entry name" value="AdoHcyase"/>
    <property type="match status" value="1"/>
</dbReference>
<evidence type="ECO:0000256" key="7">
    <source>
        <dbReference type="ARBA" id="ARBA00022563"/>
    </source>
</evidence>
<dbReference type="Pfam" id="PF07969">
    <property type="entry name" value="Amidohydro_3"/>
    <property type="match status" value="1"/>
</dbReference>
<dbReference type="Pfam" id="PF00670">
    <property type="entry name" value="AdoHcyase_NAD"/>
    <property type="match status" value="1"/>
</dbReference>
<dbReference type="Pfam" id="PF02518">
    <property type="entry name" value="HATPase_c"/>
    <property type="match status" value="1"/>
</dbReference>